<dbReference type="VEuPathDB" id="VectorBase:AAQUA_006939"/>
<evidence type="ECO:0000313" key="1">
    <source>
        <dbReference type="EMBL" id="JAA98400.1"/>
    </source>
</evidence>
<name>T1DN48_ANOAQ</name>
<dbReference type="EMBL" id="GAMD01003190">
    <property type="protein sequence ID" value="JAA98400.1"/>
    <property type="molecule type" value="mRNA"/>
</dbReference>
<proteinExistence type="evidence at transcript level"/>
<reference evidence="1" key="1">
    <citation type="submission" date="2013-07" db="EMBL/GenBank/DDBJ databases">
        <title>Transcriptome sequencing and developmental regulation of gene expression in Anopheles aquasalis.</title>
        <authorList>
            <consortium name="Brazilian Malaria Network (MCT/CNPq/MS/SCTIE/DECIT/PRONEX 555648/2009-5) and Research Network on Bioactive Molecules from Arthropod Vectors (NAP-MOBIARVE"/>
            <consortium name="University of Sao Paulo)"/>
            <person name="Marinotti O."/>
            <person name="Ribeiro J.M.C."/>
            <person name="Costa-da-Silva A.L."/>
            <person name="Silva M.C.P."/>
            <person name="Lopes A.R."/>
            <person name="Barros M.S."/>
            <person name="Sa-Nunes A."/>
            <person name="Konjin B.B."/>
            <person name="Carvalho E."/>
            <person name="Suesdek L."/>
            <person name="Silva-Neto M.A.C."/>
            <person name="Capurro M.L."/>
        </authorList>
    </citation>
    <scope>NUCLEOTIDE SEQUENCE</scope>
    <source>
        <tissue evidence="1">Whole body</tissue>
    </source>
</reference>
<organism evidence="1">
    <name type="scientific">Anopheles aquasalis</name>
    <name type="common">Malaria mosquito</name>
    <dbReference type="NCBI Taxonomy" id="42839"/>
    <lineage>
        <taxon>Eukaryota</taxon>
        <taxon>Metazoa</taxon>
        <taxon>Ecdysozoa</taxon>
        <taxon>Arthropoda</taxon>
        <taxon>Hexapoda</taxon>
        <taxon>Insecta</taxon>
        <taxon>Pterygota</taxon>
        <taxon>Neoptera</taxon>
        <taxon>Endopterygota</taxon>
        <taxon>Diptera</taxon>
        <taxon>Nematocera</taxon>
        <taxon>Culicoidea</taxon>
        <taxon>Culicidae</taxon>
        <taxon>Anophelinae</taxon>
        <taxon>Anopheles</taxon>
    </lineage>
</organism>
<accession>T1DN48</accession>
<protein>
    <submittedName>
        <fullName evidence="1">Uncharacterized protein</fullName>
    </submittedName>
</protein>
<dbReference type="AlphaFoldDB" id="T1DN48"/>
<sequence>MNSSGYVIPVTSAPQQRQQSYPLNMISAQGRDMAGNGPRKPTVLTPALPMQTHAVPMAIQNRVQIQYAQPAQAVRSQPYRFDGRRNRTSQQVLRDSEIVKINENGMCKIDMTRLIYRKLQRQGSAGPQPVPPPPMVKLRPAASLRPWRTVPNHGDQQLLATAGISDPALQKVFVDLFAAAAAATHHHGHEQRTTVKFSIFRSVELMAQSSCRRNE</sequence>